<dbReference type="PANTHER" id="PTHR30388:SF6">
    <property type="entry name" value="XANTHINE DEHYDROGENASE SUBUNIT A-RELATED"/>
    <property type="match status" value="1"/>
</dbReference>
<dbReference type="RefSeq" id="WP_011734805.1">
    <property type="nucleotide sequence ID" value="NC_008609.1"/>
</dbReference>
<dbReference type="Pfam" id="PF02625">
    <property type="entry name" value="XdhC_CoxI"/>
    <property type="match status" value="1"/>
</dbReference>
<dbReference type="HOGENOM" id="CLU_041115_1_1_7"/>
<sequence>MKNFYRAMIELLKNRESFAVATIFDKTGSAPRAEGAKMIVRKDGSIIGTIGGGRLEASAIDLAKQSIPSGRTLIQSFNLTGKDASLSDMICGGSGEILVDVIDGKNDDNLDIYTEVAKITEKNGKGWLVTLLGKNNGSGGVERQQCLVKPDKTLVGTVSCSPYLLEKLVAGPAKITLHSEAFNEQRFLVEPLRQGGTVYLFGAGHVSQKVAALSESVGFRTIVLDDRAEFANQERFPEPIETMVIDNFRKLPQLGIDGDSYLVIVTRGHLYDKDVLEQLLRSGAAYIGMIGSRGKRDLVYQEIIGHGFTQEELDRVYSPIGTNIRAETPEEIAISIVGELVRVRAEKNDGARRQDKGSDAPPCCRIEEGKTGQKA</sequence>
<dbReference type="STRING" id="338966.Ppro_0865"/>
<accession>A1AMC4</accession>
<organism evidence="4 5">
    <name type="scientific">Pelobacter propionicus (strain DSM 2379 / NBRC 103807 / OttBd1)</name>
    <dbReference type="NCBI Taxonomy" id="338966"/>
    <lineage>
        <taxon>Bacteria</taxon>
        <taxon>Pseudomonadati</taxon>
        <taxon>Thermodesulfobacteriota</taxon>
        <taxon>Desulfuromonadia</taxon>
        <taxon>Desulfuromonadales</taxon>
        <taxon>Desulfuromonadaceae</taxon>
        <taxon>Pelobacter</taxon>
    </lineage>
</organism>
<keyword evidence="5" id="KW-1185">Reference proteome</keyword>
<dbReference type="NCBIfam" id="NF045664">
    <property type="entry name" value="XdhC_rel_AOR"/>
    <property type="match status" value="1"/>
</dbReference>
<evidence type="ECO:0000313" key="5">
    <source>
        <dbReference type="Proteomes" id="UP000006732"/>
    </source>
</evidence>
<evidence type="ECO:0000259" key="3">
    <source>
        <dbReference type="Pfam" id="PF13478"/>
    </source>
</evidence>
<dbReference type="InterPro" id="IPR027051">
    <property type="entry name" value="XdhC_Rossmann_dom"/>
</dbReference>
<dbReference type="OrthoDB" id="9815497at2"/>
<evidence type="ECO:0000313" key="4">
    <source>
        <dbReference type="EMBL" id="ABK98494.1"/>
    </source>
</evidence>
<dbReference type="EMBL" id="CP000482">
    <property type="protein sequence ID" value="ABK98494.1"/>
    <property type="molecule type" value="Genomic_DNA"/>
</dbReference>
<evidence type="ECO:0000256" key="1">
    <source>
        <dbReference type="SAM" id="MobiDB-lite"/>
    </source>
</evidence>
<feature type="compositionally biased region" description="Basic and acidic residues" evidence="1">
    <location>
        <begin position="347"/>
        <end position="358"/>
    </location>
</feature>
<proteinExistence type="predicted"/>
<feature type="region of interest" description="Disordered" evidence="1">
    <location>
        <begin position="347"/>
        <end position="375"/>
    </location>
</feature>
<dbReference type="InterPro" id="IPR003777">
    <property type="entry name" value="XdhC_CoxI"/>
</dbReference>
<evidence type="ECO:0008006" key="6">
    <source>
        <dbReference type="Google" id="ProtNLM"/>
    </source>
</evidence>
<dbReference type="InterPro" id="IPR052698">
    <property type="entry name" value="MoCofactor_Util/Proc"/>
</dbReference>
<dbReference type="PANTHER" id="PTHR30388">
    <property type="entry name" value="ALDEHYDE OXIDOREDUCTASE MOLYBDENUM COFACTOR ASSEMBLY PROTEIN"/>
    <property type="match status" value="1"/>
</dbReference>
<feature type="compositionally biased region" description="Basic and acidic residues" evidence="1">
    <location>
        <begin position="365"/>
        <end position="375"/>
    </location>
</feature>
<name>A1AMC4_PELPD</name>
<feature type="domain" description="XdhC Rossmann" evidence="3">
    <location>
        <begin position="198"/>
        <end position="340"/>
    </location>
</feature>
<feature type="domain" description="XdhC- CoxI" evidence="2">
    <location>
        <begin position="12"/>
        <end position="77"/>
    </location>
</feature>
<reference evidence="4 5" key="1">
    <citation type="submission" date="2006-10" db="EMBL/GenBank/DDBJ databases">
        <title>Complete sequence of chromosome of Pelobacter propionicus DSM 2379.</title>
        <authorList>
            <consortium name="US DOE Joint Genome Institute"/>
            <person name="Copeland A."/>
            <person name="Lucas S."/>
            <person name="Lapidus A."/>
            <person name="Barry K."/>
            <person name="Detter J.C."/>
            <person name="Glavina del Rio T."/>
            <person name="Hammon N."/>
            <person name="Israni S."/>
            <person name="Dalin E."/>
            <person name="Tice H."/>
            <person name="Pitluck S."/>
            <person name="Saunders E."/>
            <person name="Brettin T."/>
            <person name="Bruce D."/>
            <person name="Han C."/>
            <person name="Tapia R."/>
            <person name="Schmutz J."/>
            <person name="Larimer F."/>
            <person name="Land M."/>
            <person name="Hauser L."/>
            <person name="Kyrpides N."/>
            <person name="Kim E."/>
            <person name="Lovley D."/>
            <person name="Richardson P."/>
        </authorList>
    </citation>
    <scope>NUCLEOTIDE SEQUENCE [LARGE SCALE GENOMIC DNA]</scope>
    <source>
        <strain evidence="5">DSM 2379 / NBRC 103807 / OttBd1</strain>
    </source>
</reference>
<gene>
    <name evidence="4" type="ordered locus">Ppro_0865</name>
</gene>
<dbReference type="Proteomes" id="UP000006732">
    <property type="component" value="Chromosome"/>
</dbReference>
<dbReference type="KEGG" id="ppd:Ppro_0865"/>
<evidence type="ECO:0000259" key="2">
    <source>
        <dbReference type="Pfam" id="PF02625"/>
    </source>
</evidence>
<dbReference type="eggNOG" id="COG1975">
    <property type="taxonomic scope" value="Bacteria"/>
</dbReference>
<dbReference type="Gene3D" id="3.40.50.720">
    <property type="entry name" value="NAD(P)-binding Rossmann-like Domain"/>
    <property type="match status" value="1"/>
</dbReference>
<dbReference type="AlphaFoldDB" id="A1AMC4"/>
<dbReference type="Pfam" id="PF13478">
    <property type="entry name" value="XdhC_C"/>
    <property type="match status" value="1"/>
</dbReference>
<protein>
    <recommendedName>
        <fullName evidence="6">Xanthine dehydrogenase accessory factor</fullName>
    </recommendedName>
</protein>